<accession>A0A0D2PNZ9</accession>
<dbReference type="PROSITE" id="PS50011">
    <property type="entry name" value="PROTEIN_KINASE_DOM"/>
    <property type="match status" value="1"/>
</dbReference>
<organism evidence="3 4">
    <name type="scientific">Hypholoma sublateritium (strain FD-334 SS-4)</name>
    <dbReference type="NCBI Taxonomy" id="945553"/>
    <lineage>
        <taxon>Eukaryota</taxon>
        <taxon>Fungi</taxon>
        <taxon>Dikarya</taxon>
        <taxon>Basidiomycota</taxon>
        <taxon>Agaricomycotina</taxon>
        <taxon>Agaricomycetes</taxon>
        <taxon>Agaricomycetidae</taxon>
        <taxon>Agaricales</taxon>
        <taxon>Agaricineae</taxon>
        <taxon>Strophariaceae</taxon>
        <taxon>Hypholoma</taxon>
    </lineage>
</organism>
<dbReference type="EMBL" id="KN817518">
    <property type="protein sequence ID" value="KJA29936.1"/>
    <property type="molecule type" value="Genomic_DNA"/>
</dbReference>
<dbReference type="InterPro" id="IPR040976">
    <property type="entry name" value="Pkinase_fungal"/>
</dbReference>
<dbReference type="OrthoDB" id="3271139at2759"/>
<dbReference type="GO" id="GO:0004672">
    <property type="term" value="F:protein kinase activity"/>
    <property type="evidence" value="ECO:0007669"/>
    <property type="project" value="InterPro"/>
</dbReference>
<dbReference type="Gene3D" id="1.10.510.10">
    <property type="entry name" value="Transferase(Phosphotransferase) domain 1"/>
    <property type="match status" value="1"/>
</dbReference>
<gene>
    <name evidence="3" type="ORF">HYPSUDRAFT_247517</name>
</gene>
<dbReference type="OMA" id="TSEACEQ"/>
<reference evidence="4" key="1">
    <citation type="submission" date="2014-04" db="EMBL/GenBank/DDBJ databases">
        <title>Evolutionary Origins and Diversification of the Mycorrhizal Mutualists.</title>
        <authorList>
            <consortium name="DOE Joint Genome Institute"/>
            <consortium name="Mycorrhizal Genomics Consortium"/>
            <person name="Kohler A."/>
            <person name="Kuo A."/>
            <person name="Nagy L.G."/>
            <person name="Floudas D."/>
            <person name="Copeland A."/>
            <person name="Barry K.W."/>
            <person name="Cichocki N."/>
            <person name="Veneault-Fourrey C."/>
            <person name="LaButti K."/>
            <person name="Lindquist E.A."/>
            <person name="Lipzen A."/>
            <person name="Lundell T."/>
            <person name="Morin E."/>
            <person name="Murat C."/>
            <person name="Riley R."/>
            <person name="Ohm R."/>
            <person name="Sun H."/>
            <person name="Tunlid A."/>
            <person name="Henrissat B."/>
            <person name="Grigoriev I.V."/>
            <person name="Hibbett D.S."/>
            <person name="Martin F."/>
        </authorList>
    </citation>
    <scope>NUCLEOTIDE SEQUENCE [LARGE SCALE GENOMIC DNA]</scope>
    <source>
        <strain evidence="4">FD-334 SS-4</strain>
    </source>
</reference>
<dbReference type="AlphaFoldDB" id="A0A0D2PNZ9"/>
<evidence type="ECO:0000259" key="2">
    <source>
        <dbReference type="PROSITE" id="PS50011"/>
    </source>
</evidence>
<dbReference type="InterPro" id="IPR011009">
    <property type="entry name" value="Kinase-like_dom_sf"/>
</dbReference>
<name>A0A0D2PNZ9_HYPSF</name>
<dbReference type="SUPFAM" id="SSF56112">
    <property type="entry name" value="Protein kinase-like (PK-like)"/>
    <property type="match status" value="1"/>
</dbReference>
<evidence type="ECO:0000313" key="3">
    <source>
        <dbReference type="EMBL" id="KJA29936.1"/>
    </source>
</evidence>
<feature type="region of interest" description="Disordered" evidence="1">
    <location>
        <begin position="223"/>
        <end position="275"/>
    </location>
</feature>
<dbReference type="GO" id="GO:0005524">
    <property type="term" value="F:ATP binding"/>
    <property type="evidence" value="ECO:0007669"/>
    <property type="project" value="InterPro"/>
</dbReference>
<evidence type="ECO:0000256" key="1">
    <source>
        <dbReference type="SAM" id="MobiDB-lite"/>
    </source>
</evidence>
<sequence>MFCAGWVHRDISSGNIMAHRDSDAWQAKLGDLEYAKKYPSLNSEDGASIDPKTGTPYFMAVEIMKQVPFSIPEEDVPGGSAARASFLNNLPARNTEQYVVHNFLHDLESIWWIFVWILTARTGNTSEACEQFVKQVFSFSMVVSREREACITQAPLTHLQRGLIDEYRKRPKITNLNETAILNTFSGIHYLFDVAFSFCLEARESDWGSFPLTKRTFLEVPPRKKRGRLPHTSSKRNGHEYVSPSSDEEDDKSDSTTEQNSRPKKKKVTAQLRCK</sequence>
<feature type="compositionally biased region" description="Basic residues" evidence="1">
    <location>
        <begin position="223"/>
        <end position="236"/>
    </location>
</feature>
<dbReference type="PANTHER" id="PTHR38248">
    <property type="entry name" value="FUNK1 6"/>
    <property type="match status" value="1"/>
</dbReference>
<dbReference type="Proteomes" id="UP000054270">
    <property type="component" value="Unassembled WGS sequence"/>
</dbReference>
<dbReference type="InterPro" id="IPR000719">
    <property type="entry name" value="Prot_kinase_dom"/>
</dbReference>
<feature type="domain" description="Protein kinase" evidence="2">
    <location>
        <begin position="1"/>
        <end position="192"/>
    </location>
</feature>
<feature type="compositionally biased region" description="Basic residues" evidence="1">
    <location>
        <begin position="262"/>
        <end position="275"/>
    </location>
</feature>
<keyword evidence="4" id="KW-1185">Reference proteome</keyword>
<dbReference type="PANTHER" id="PTHR38248:SF2">
    <property type="entry name" value="FUNK1 11"/>
    <property type="match status" value="1"/>
</dbReference>
<protein>
    <recommendedName>
        <fullName evidence="2">Protein kinase domain-containing protein</fullName>
    </recommendedName>
</protein>
<dbReference type="Pfam" id="PF17667">
    <property type="entry name" value="Pkinase_fungal"/>
    <property type="match status" value="1"/>
</dbReference>
<evidence type="ECO:0000313" key="4">
    <source>
        <dbReference type="Proteomes" id="UP000054270"/>
    </source>
</evidence>
<proteinExistence type="predicted"/>